<evidence type="ECO:0000256" key="3">
    <source>
        <dbReference type="ARBA" id="ARBA00022729"/>
    </source>
</evidence>
<comment type="caution">
    <text evidence="11">The sequence shown here is derived from an EMBL/GenBank/DDBJ whole genome shotgun (WGS) entry which is preliminary data.</text>
</comment>
<feature type="region of interest" description="Disordered" evidence="8">
    <location>
        <begin position="524"/>
        <end position="562"/>
    </location>
</feature>
<organism evidence="11 12">
    <name type="scientific">Candidatus Abzuiibacterium crystallinum</name>
    <dbReference type="NCBI Taxonomy" id="1974748"/>
    <lineage>
        <taxon>Bacteria</taxon>
        <taxon>Pseudomonadati</taxon>
        <taxon>Candidatus Omnitrophota</taxon>
        <taxon>Candidatus Abzuiibacterium</taxon>
    </lineage>
</organism>
<dbReference type="InterPro" id="IPR001775">
    <property type="entry name" value="GspD/PilQ"/>
</dbReference>
<dbReference type="Pfam" id="PF03958">
    <property type="entry name" value="Secretin_N"/>
    <property type="match status" value="2"/>
</dbReference>
<feature type="signal peptide" evidence="9">
    <location>
        <begin position="1"/>
        <end position="20"/>
    </location>
</feature>
<comment type="similarity">
    <text evidence="6">Belongs to the bacterial secretin family.</text>
</comment>
<dbReference type="Gene3D" id="3.30.1370.120">
    <property type="match status" value="2"/>
</dbReference>
<evidence type="ECO:0000256" key="8">
    <source>
        <dbReference type="SAM" id="MobiDB-lite"/>
    </source>
</evidence>
<dbReference type="AlphaFoldDB" id="A0A2H0LQ28"/>
<evidence type="ECO:0000256" key="2">
    <source>
        <dbReference type="ARBA" id="ARBA00022448"/>
    </source>
</evidence>
<dbReference type="InterPro" id="IPR038591">
    <property type="entry name" value="NolW-like_sf"/>
</dbReference>
<dbReference type="InterPro" id="IPR004846">
    <property type="entry name" value="T2SS/T3SS_dom"/>
</dbReference>
<dbReference type="PRINTS" id="PR00811">
    <property type="entry name" value="BCTERIALGSPD"/>
</dbReference>
<evidence type="ECO:0000256" key="9">
    <source>
        <dbReference type="SAM" id="SignalP"/>
    </source>
</evidence>
<dbReference type="InterPro" id="IPR011662">
    <property type="entry name" value="Secretin/TonB_short_N"/>
</dbReference>
<keyword evidence="3 9" id="KW-0732">Signal</keyword>
<evidence type="ECO:0000256" key="6">
    <source>
        <dbReference type="RuleBase" id="RU004003"/>
    </source>
</evidence>
<dbReference type="Gene3D" id="3.30.1370.130">
    <property type="match status" value="1"/>
</dbReference>
<evidence type="ECO:0000256" key="4">
    <source>
        <dbReference type="ARBA" id="ARBA00023136"/>
    </source>
</evidence>
<feature type="domain" description="Secretin/TonB short N-terminal" evidence="10">
    <location>
        <begin position="63"/>
        <end position="111"/>
    </location>
</feature>
<keyword evidence="2 7" id="KW-0813">Transport</keyword>
<evidence type="ECO:0000256" key="5">
    <source>
        <dbReference type="ARBA" id="ARBA00023237"/>
    </source>
</evidence>
<dbReference type="SMART" id="SM00965">
    <property type="entry name" value="STN"/>
    <property type="match status" value="1"/>
</dbReference>
<dbReference type="Pfam" id="PF00263">
    <property type="entry name" value="Secretin"/>
    <property type="match status" value="1"/>
</dbReference>
<dbReference type="PRINTS" id="PR01032">
    <property type="entry name" value="PHAGEIV"/>
</dbReference>
<comment type="subcellular location">
    <subcellularLocation>
        <location evidence="7">Cell outer membrane</location>
    </subcellularLocation>
    <subcellularLocation>
        <location evidence="1">Membrane</location>
    </subcellularLocation>
</comment>
<evidence type="ECO:0000256" key="1">
    <source>
        <dbReference type="ARBA" id="ARBA00004370"/>
    </source>
</evidence>
<keyword evidence="4" id="KW-0472">Membrane</keyword>
<gene>
    <name evidence="11" type="ORF">COV74_04460</name>
</gene>
<dbReference type="GO" id="GO:0009279">
    <property type="term" value="C:cell outer membrane"/>
    <property type="evidence" value="ECO:0007669"/>
    <property type="project" value="UniProtKB-SubCell"/>
</dbReference>
<protein>
    <recommendedName>
        <fullName evidence="10">Secretin/TonB short N-terminal domain-containing protein</fullName>
    </recommendedName>
</protein>
<feature type="chain" id="PRO_5013877036" description="Secretin/TonB short N-terminal domain-containing protein" evidence="9">
    <location>
        <begin position="21"/>
        <end position="562"/>
    </location>
</feature>
<proteinExistence type="inferred from homology"/>
<accession>A0A2H0LQ28</accession>
<evidence type="ECO:0000259" key="10">
    <source>
        <dbReference type="SMART" id="SM00965"/>
    </source>
</evidence>
<keyword evidence="5" id="KW-0998">Cell outer membrane</keyword>
<dbReference type="GO" id="GO:0009306">
    <property type="term" value="P:protein secretion"/>
    <property type="evidence" value="ECO:0007669"/>
    <property type="project" value="InterPro"/>
</dbReference>
<dbReference type="InterPro" id="IPR051808">
    <property type="entry name" value="Type_IV_pilus_biogenesis"/>
</dbReference>
<dbReference type="PANTHER" id="PTHR30604">
    <property type="entry name" value="PROTEIN TRANSPORT PROTEIN HOFQ"/>
    <property type="match status" value="1"/>
</dbReference>
<reference evidence="11 12" key="1">
    <citation type="submission" date="2017-09" db="EMBL/GenBank/DDBJ databases">
        <title>Depth-based differentiation of microbial function through sediment-hosted aquifers and enrichment of novel symbionts in the deep terrestrial subsurface.</title>
        <authorList>
            <person name="Probst A.J."/>
            <person name="Ladd B."/>
            <person name="Jarett J.K."/>
            <person name="Geller-Mcgrath D.E."/>
            <person name="Sieber C.M."/>
            <person name="Emerson J.B."/>
            <person name="Anantharaman K."/>
            <person name="Thomas B.C."/>
            <person name="Malmstrom R."/>
            <person name="Stieglmeier M."/>
            <person name="Klingl A."/>
            <person name="Woyke T."/>
            <person name="Ryan C.M."/>
            <person name="Banfield J.F."/>
        </authorList>
    </citation>
    <scope>NUCLEOTIDE SEQUENCE [LARGE SCALE GENOMIC DNA]</scope>
    <source>
        <strain evidence="11">CG11_big_fil_rev_8_21_14_0_20_45_26</strain>
    </source>
</reference>
<dbReference type="Proteomes" id="UP000230859">
    <property type="component" value="Unassembled WGS sequence"/>
</dbReference>
<dbReference type="InterPro" id="IPR005644">
    <property type="entry name" value="NolW-like"/>
</dbReference>
<evidence type="ECO:0000256" key="7">
    <source>
        <dbReference type="RuleBase" id="RU004004"/>
    </source>
</evidence>
<dbReference type="PANTHER" id="PTHR30604:SF1">
    <property type="entry name" value="DNA UTILIZATION PROTEIN HOFQ"/>
    <property type="match status" value="1"/>
</dbReference>
<evidence type="ECO:0000313" key="12">
    <source>
        <dbReference type="Proteomes" id="UP000230859"/>
    </source>
</evidence>
<name>A0A2H0LQ28_9BACT</name>
<sequence>MKTIRQIVISLLVLSAVVLTDVQSAFTESGAQATAGLQKKIFLDLRDINVVDVLKFLAIEGDINIVTSRNVQGRSTLLLRNVPIQDALDIIVLSNQLAYYMKGDIIYVMTENEYQQLYGENYNDQRKVLTRQLRYVKPSYAASALQSVQSGLGKVLIDEETGTLIMIDTPDKLEAMTELLDEIEKKVETKVIPLSYAKAREVEAQLRTRLDAKSVGSITSDERSNKLFVSAYPERMDEVLPLIEELDSQTKAVLIEARILQITINPKFDFGIDWESQPHKSSSRLYRNLDIVGSFPISSDISTDSSIGTVGKIAVGNLSNNEFTTELKALKQVQNTEVLANPRLMILNGEEANINIGDRVPYVVTTTTGTGNNVSVSEEIKFIDVGISLVVSPTINEDNMITMRIRPEISSQTGTLTTPAGAKIPQVNTTFIESSVVVKSGKTIILGGLKRDDLTKNDKGFPYLSDIPVLGHLFKSRSDTTKRTEIIILITPKIVTGEKDVIDKPVPIKPMKSDAAAMNTSAAMKSKDAMDQPIPIKPIKTDGMVNSAGMDSKPVFAEPVPK</sequence>
<evidence type="ECO:0000313" key="11">
    <source>
        <dbReference type="EMBL" id="PIQ86543.1"/>
    </source>
</evidence>
<dbReference type="EMBL" id="PCVY01000041">
    <property type="protein sequence ID" value="PIQ86543.1"/>
    <property type="molecule type" value="Genomic_DNA"/>
</dbReference>